<evidence type="ECO:0000313" key="2">
    <source>
        <dbReference type="EMBL" id="KAK4265056.1"/>
    </source>
</evidence>
<reference evidence="2" key="1">
    <citation type="submission" date="2023-10" db="EMBL/GenBank/DDBJ databases">
        <title>Chromosome-level genome of the transformable northern wattle, Acacia crassicarpa.</title>
        <authorList>
            <person name="Massaro I."/>
            <person name="Sinha N.R."/>
            <person name="Poethig S."/>
            <person name="Leichty A.R."/>
        </authorList>
    </citation>
    <scope>NUCLEOTIDE SEQUENCE</scope>
    <source>
        <strain evidence="2">Acra3RX</strain>
        <tissue evidence="2">Leaf</tissue>
    </source>
</reference>
<protein>
    <submittedName>
        <fullName evidence="2">Uncharacterized protein</fullName>
    </submittedName>
</protein>
<evidence type="ECO:0000256" key="1">
    <source>
        <dbReference type="SAM" id="MobiDB-lite"/>
    </source>
</evidence>
<organism evidence="2 3">
    <name type="scientific">Acacia crassicarpa</name>
    <name type="common">northern wattle</name>
    <dbReference type="NCBI Taxonomy" id="499986"/>
    <lineage>
        <taxon>Eukaryota</taxon>
        <taxon>Viridiplantae</taxon>
        <taxon>Streptophyta</taxon>
        <taxon>Embryophyta</taxon>
        <taxon>Tracheophyta</taxon>
        <taxon>Spermatophyta</taxon>
        <taxon>Magnoliopsida</taxon>
        <taxon>eudicotyledons</taxon>
        <taxon>Gunneridae</taxon>
        <taxon>Pentapetalae</taxon>
        <taxon>rosids</taxon>
        <taxon>fabids</taxon>
        <taxon>Fabales</taxon>
        <taxon>Fabaceae</taxon>
        <taxon>Caesalpinioideae</taxon>
        <taxon>mimosoid clade</taxon>
        <taxon>Acacieae</taxon>
        <taxon>Acacia</taxon>
    </lineage>
</organism>
<sequence length="204" mass="22754">MSKEDETLETSLSMEQNRKLELINHAIQCLSEEKRNQILDDAENQLALSRLLSELEMLKVEGALEQSEASSPTEMVPCATEKTENKNVEAGEADESCRGNDDIVKELKKLKRQNFITHCLLSVMIVLTVTWQVSEACLVFKVRDGLNHPLRAFGSLFSGMFKAPDMNGQGSNDRDEHQSESPALPSMKIPDMPHVDIPNLGSNI</sequence>
<keyword evidence="3" id="KW-1185">Reference proteome</keyword>
<feature type="region of interest" description="Disordered" evidence="1">
    <location>
        <begin position="164"/>
        <end position="204"/>
    </location>
</feature>
<comment type="caution">
    <text evidence="2">The sequence shown here is derived from an EMBL/GenBank/DDBJ whole genome shotgun (WGS) entry which is preliminary data.</text>
</comment>
<dbReference type="PANTHER" id="PTHR35280">
    <property type="entry name" value="F17L21.9"/>
    <property type="match status" value="1"/>
</dbReference>
<evidence type="ECO:0000313" key="3">
    <source>
        <dbReference type="Proteomes" id="UP001293593"/>
    </source>
</evidence>
<accession>A0AAE1J784</accession>
<proteinExistence type="predicted"/>
<dbReference type="EMBL" id="JAWXYG010000008">
    <property type="protein sequence ID" value="KAK4265056.1"/>
    <property type="molecule type" value="Genomic_DNA"/>
</dbReference>
<gene>
    <name evidence="2" type="ORF">QN277_026158</name>
</gene>
<name>A0AAE1J784_9FABA</name>
<dbReference type="AlphaFoldDB" id="A0AAE1J784"/>
<dbReference type="PANTHER" id="PTHR35280:SF1">
    <property type="entry name" value="F17L21.9"/>
    <property type="match status" value="1"/>
</dbReference>
<dbReference type="Proteomes" id="UP001293593">
    <property type="component" value="Unassembled WGS sequence"/>
</dbReference>